<proteinExistence type="predicted"/>
<dbReference type="EMBL" id="RHFK02000007">
    <property type="protein sequence ID" value="TWW73016.1"/>
    <property type="molecule type" value="Genomic_DNA"/>
</dbReference>
<keyword evidence="2" id="KW-1185">Reference proteome</keyword>
<comment type="caution">
    <text evidence="1">The sequence shown here is derived from an EMBL/GenBank/DDBJ whole genome shotgun (WGS) entry which is preliminary data.</text>
</comment>
<sequence>MDNVHPLIRSFLERTTVEQWESFIQGRPDDATTILVAELILEIIAALYNSVVSTLASHTPTSEESVLTKLEENLSQTITGALGIQDEVDTDEIKTLTDIIQKEVKANLNHSYSSSEKVASQRITPISRINAMIVQFVEIFKKFSDEIKTFIGPRPHKISECTLSSRDLLLDEDIKSPIAEGIRKEINDEFRDIFSPLMVDLPEDECKDLHREISEEIKIVAEEIRTFSETRSETLAVKPVVKKIKSFFARSFAKVCLMRIFAKLKKKHSKQAEAKSDSVETILEKLSSQFLDQEDHNTECEDALVQVFTDLCGNKVLDFNQELSNEIYHHSVPEDPSPTVEREDQSEVHADIRSKAWVFIGLMKWYLKTQVNWVIDRVTVPYVNRSGMNKLPAPVRSDENIARQEALRAKNRLYVKFVIEKVVFTAVCSDAKMLPMTAYDLINNLVEIVWERVKEEQFYTDSEVFENLEKNIKKKLLYKVLGSPDNVMFSIICEEPVVVDQIMLIINKQLLMPRKKKSVITRFFSSLGKSLSKVFKCTNY</sequence>
<gene>
    <name evidence="1" type="ORF">D4764_15G0004100</name>
</gene>
<reference evidence="1 2" key="1">
    <citation type="submission" date="2019-04" db="EMBL/GenBank/DDBJ databases">
        <title>Chromosome genome assembly for Takifugu flavidus.</title>
        <authorList>
            <person name="Xiao S."/>
        </authorList>
    </citation>
    <scope>NUCLEOTIDE SEQUENCE [LARGE SCALE GENOMIC DNA]</scope>
    <source>
        <strain evidence="1">HTHZ2018</strain>
        <tissue evidence="1">Muscle</tissue>
    </source>
</reference>
<evidence type="ECO:0000313" key="2">
    <source>
        <dbReference type="Proteomes" id="UP000324091"/>
    </source>
</evidence>
<name>A0A5C6P1R3_9TELE</name>
<dbReference type="AlphaFoldDB" id="A0A5C6P1R3"/>
<evidence type="ECO:0000313" key="1">
    <source>
        <dbReference type="EMBL" id="TWW73016.1"/>
    </source>
</evidence>
<accession>A0A5C6P1R3</accession>
<protein>
    <submittedName>
        <fullName evidence="1">Uncharacterized protein</fullName>
    </submittedName>
</protein>
<organism evidence="1 2">
    <name type="scientific">Takifugu flavidus</name>
    <name type="common">sansaifugu</name>
    <dbReference type="NCBI Taxonomy" id="433684"/>
    <lineage>
        <taxon>Eukaryota</taxon>
        <taxon>Metazoa</taxon>
        <taxon>Chordata</taxon>
        <taxon>Craniata</taxon>
        <taxon>Vertebrata</taxon>
        <taxon>Euteleostomi</taxon>
        <taxon>Actinopterygii</taxon>
        <taxon>Neopterygii</taxon>
        <taxon>Teleostei</taxon>
        <taxon>Neoteleostei</taxon>
        <taxon>Acanthomorphata</taxon>
        <taxon>Eupercaria</taxon>
        <taxon>Tetraodontiformes</taxon>
        <taxon>Tetradontoidea</taxon>
        <taxon>Tetraodontidae</taxon>
        <taxon>Takifugu</taxon>
    </lineage>
</organism>
<dbReference type="Proteomes" id="UP000324091">
    <property type="component" value="Chromosome 15"/>
</dbReference>